<name>A0A329KP55_9MYCO</name>
<protein>
    <recommendedName>
        <fullName evidence="4">Integral membrane protein</fullName>
    </recommendedName>
</protein>
<feature type="transmembrane region" description="Helical" evidence="1">
    <location>
        <begin position="132"/>
        <end position="149"/>
    </location>
</feature>
<organism evidence="2 3">
    <name type="scientific">Mycobacterium colombiense</name>
    <dbReference type="NCBI Taxonomy" id="339268"/>
    <lineage>
        <taxon>Bacteria</taxon>
        <taxon>Bacillati</taxon>
        <taxon>Actinomycetota</taxon>
        <taxon>Actinomycetes</taxon>
        <taxon>Mycobacteriales</taxon>
        <taxon>Mycobacteriaceae</taxon>
        <taxon>Mycobacterium</taxon>
        <taxon>Mycobacterium avium complex (MAC)</taxon>
    </lineage>
</organism>
<dbReference type="EMBL" id="QMEU01000014">
    <property type="protein sequence ID" value="RAU97578.1"/>
    <property type="molecule type" value="Genomic_DNA"/>
</dbReference>
<keyword evidence="1" id="KW-1133">Transmembrane helix</keyword>
<gene>
    <name evidence="2" type="ORF">DQP58_07725</name>
</gene>
<keyword evidence="1" id="KW-0472">Membrane</keyword>
<proteinExistence type="predicted"/>
<feature type="transmembrane region" description="Helical" evidence="1">
    <location>
        <begin position="60"/>
        <end position="90"/>
    </location>
</feature>
<evidence type="ECO:0000256" key="1">
    <source>
        <dbReference type="SAM" id="Phobius"/>
    </source>
</evidence>
<evidence type="ECO:0000313" key="3">
    <source>
        <dbReference type="Proteomes" id="UP000250347"/>
    </source>
</evidence>
<evidence type="ECO:0000313" key="2">
    <source>
        <dbReference type="EMBL" id="RAU97578.1"/>
    </source>
</evidence>
<comment type="caution">
    <text evidence="2">The sequence shown here is derived from an EMBL/GenBank/DDBJ whole genome shotgun (WGS) entry which is preliminary data.</text>
</comment>
<reference evidence="2 3" key="1">
    <citation type="submission" date="2018-06" db="EMBL/GenBank/DDBJ databases">
        <title>NTM in soil in Japan.</title>
        <authorList>
            <person name="Ohya K."/>
        </authorList>
    </citation>
    <scope>NUCLEOTIDE SEQUENCE [LARGE SCALE GENOMIC DNA]</scope>
    <source>
        <strain evidence="2 3">GF76</strain>
    </source>
</reference>
<evidence type="ECO:0008006" key="4">
    <source>
        <dbReference type="Google" id="ProtNLM"/>
    </source>
</evidence>
<dbReference type="Proteomes" id="UP000250347">
    <property type="component" value="Unassembled WGS sequence"/>
</dbReference>
<keyword evidence="1" id="KW-0812">Transmembrane</keyword>
<dbReference type="AlphaFoldDB" id="A0A329KP55"/>
<accession>A0A329KP55</accession>
<feature type="transmembrane region" description="Helical" evidence="1">
    <location>
        <begin position="102"/>
        <end position="126"/>
    </location>
</feature>
<feature type="transmembrane region" description="Helical" evidence="1">
    <location>
        <begin position="37"/>
        <end position="54"/>
    </location>
</feature>
<feature type="transmembrane region" description="Helical" evidence="1">
    <location>
        <begin position="12"/>
        <end position="30"/>
    </location>
</feature>
<sequence>MADGGAGTLARAGAPAFATAFGLLMVGLAADGWQRSAIAGWVAALIAVAVGIVLRRAATVAVLLAAVTVLLSSPPVIFVALSGLCAAAYLVCRHAAGTTALVVLDSWPTALGAVGFTVAGLVATSFPLQLPWLPLVAPLAALLIYLLAVRPFMN</sequence>